<name>T0JTY1_COLGC</name>
<organism evidence="1 2">
    <name type="scientific">Colletotrichum gloeosporioides (strain Cg-14)</name>
    <name type="common">Anthracnose fungus</name>
    <name type="synonym">Glomerella cingulata</name>
    <dbReference type="NCBI Taxonomy" id="1237896"/>
    <lineage>
        <taxon>Eukaryota</taxon>
        <taxon>Fungi</taxon>
        <taxon>Dikarya</taxon>
        <taxon>Ascomycota</taxon>
        <taxon>Pezizomycotina</taxon>
        <taxon>Sordariomycetes</taxon>
        <taxon>Hypocreomycetidae</taxon>
        <taxon>Glomerellales</taxon>
        <taxon>Glomerellaceae</taxon>
        <taxon>Colletotrichum</taxon>
        <taxon>Colletotrichum gloeosporioides species complex</taxon>
    </lineage>
</organism>
<gene>
    <name evidence="1" type="ORF">CGLO_17354</name>
</gene>
<comment type="caution">
    <text evidence="1">The sequence shown here is derived from an EMBL/GenBank/DDBJ whole genome shotgun (WGS) entry which is preliminary data.</text>
</comment>
<protein>
    <submittedName>
        <fullName evidence="1">Uncharacterized protein</fullName>
    </submittedName>
</protein>
<dbReference type="EMBL" id="AMYD01004140">
    <property type="protein sequence ID" value="EQB43943.1"/>
    <property type="molecule type" value="Genomic_DNA"/>
</dbReference>
<dbReference type="AlphaFoldDB" id="T0JTY1"/>
<dbReference type="Proteomes" id="UP000015530">
    <property type="component" value="Unassembled WGS sequence"/>
</dbReference>
<accession>T0JTY1</accession>
<dbReference type="HOGENOM" id="CLU_3299328_0_0_1"/>
<proteinExistence type="predicted"/>
<reference evidence="2" key="1">
    <citation type="journal article" date="2013" name="Mol. Plant Microbe Interact.">
        <title>Global aspects of pacC regulation of pathogenicity genes in Colletotrichum gloeosporioides as revealed by transcriptome analysis.</title>
        <authorList>
            <person name="Alkan N."/>
            <person name="Meng X."/>
            <person name="Friedlander G."/>
            <person name="Reuveni E."/>
            <person name="Sukno S."/>
            <person name="Sherman A."/>
            <person name="Thon M."/>
            <person name="Fluhr R."/>
            <person name="Prusky D."/>
        </authorList>
    </citation>
    <scope>NUCLEOTIDE SEQUENCE [LARGE SCALE GENOMIC DNA]</scope>
    <source>
        <strain evidence="2">Cg-14</strain>
    </source>
</reference>
<evidence type="ECO:0000313" key="1">
    <source>
        <dbReference type="EMBL" id="EQB43943.1"/>
    </source>
</evidence>
<evidence type="ECO:0000313" key="2">
    <source>
        <dbReference type="Proteomes" id="UP000015530"/>
    </source>
</evidence>
<sequence length="40" mass="4320">MKLSLYENVGLVVEQHRPFSSCREHPVPGVAIVLASISGV</sequence>